<dbReference type="Pfam" id="PF02518">
    <property type="entry name" value="HATPase_c"/>
    <property type="match status" value="1"/>
</dbReference>
<feature type="domain" description="Response regulatory" evidence="9">
    <location>
        <begin position="10"/>
        <end position="126"/>
    </location>
</feature>
<keyword evidence="7" id="KW-0175">Coiled coil</keyword>
<evidence type="ECO:0000256" key="6">
    <source>
        <dbReference type="PROSITE-ProRule" id="PRU00169"/>
    </source>
</evidence>
<dbReference type="SUPFAM" id="SSF47384">
    <property type="entry name" value="Homodimeric domain of signal transducing histidine kinase"/>
    <property type="match status" value="1"/>
</dbReference>
<dbReference type="GO" id="GO:0000155">
    <property type="term" value="F:phosphorelay sensor kinase activity"/>
    <property type="evidence" value="ECO:0007669"/>
    <property type="project" value="InterPro"/>
</dbReference>
<dbReference type="InterPro" id="IPR036890">
    <property type="entry name" value="HATPase_C_sf"/>
</dbReference>
<comment type="catalytic activity">
    <reaction evidence="1">
        <text>ATP + protein L-histidine = ADP + protein N-phospho-L-histidine.</text>
        <dbReference type="EC" id="2.7.13.3"/>
    </reaction>
</comment>
<name>A0A928ZVM0_LEPEC</name>
<dbReference type="AlphaFoldDB" id="A0A928ZVM0"/>
<dbReference type="CDD" id="cd19920">
    <property type="entry name" value="REC_PA4781-like"/>
    <property type="match status" value="1"/>
</dbReference>
<protein>
    <recommendedName>
        <fullName evidence="2">histidine kinase</fullName>
        <ecNumber evidence="2">2.7.13.3</ecNumber>
    </recommendedName>
</protein>
<dbReference type="SMART" id="SM00448">
    <property type="entry name" value="REC"/>
    <property type="match status" value="1"/>
</dbReference>
<sequence>MNVSSDAPVRILLVDDNPTNLKVLSDALRSNDWTTLVATDGASAIEQARYAQPNLILLDIMMPGIDGFETCRRLKAQLETQTIPVMFMTALTDSDHKVQGLEIGAVDYITKPFQQKEVLARVKLHLRLSLLTQQLEAKNIVLTQEIANKTKAESRLQQLTQELEHRVQERTVELTDSLAQLQRAQLQLVQSEKMSALGNLVAGVAHELNNPISFLQGNLEPIRDYIHDLLKLIDLYQQTFPEPGQVIKDEIKSIELIFLRQDIEKILGSWSSGMERIHNISISLRNFSRADKEHKVLFNVHDGLNSTLLILKHRLKANTHRAEIHVQKHYQPIPEIECFAGQLNQVFMNLLANAIDTLDDMGQTLTPETDVSRLNVITVKTGLADDESKILITIEDNGAGIDDEIKPRIFDHLFTTKDVGRGTGLGLAIVRQIVVEKHGGSIEVTSTPGQGTCFTLVLPIKGTA</sequence>
<feature type="domain" description="Histidine kinase" evidence="8">
    <location>
        <begin position="203"/>
        <end position="462"/>
    </location>
</feature>
<dbReference type="Proteomes" id="UP000615026">
    <property type="component" value="Unassembled WGS sequence"/>
</dbReference>
<keyword evidence="4" id="KW-0418">Kinase</keyword>
<dbReference type="InterPro" id="IPR003594">
    <property type="entry name" value="HATPase_dom"/>
</dbReference>
<gene>
    <name evidence="10" type="ORF">IQ260_16615</name>
</gene>
<dbReference type="InterPro" id="IPR001789">
    <property type="entry name" value="Sig_transdc_resp-reg_receiver"/>
</dbReference>
<dbReference type="Gene3D" id="3.40.50.2300">
    <property type="match status" value="1"/>
</dbReference>
<dbReference type="PRINTS" id="PR00344">
    <property type="entry name" value="BCTRLSENSOR"/>
</dbReference>
<comment type="caution">
    <text evidence="10">The sequence shown here is derived from an EMBL/GenBank/DDBJ whole genome shotgun (WGS) entry which is preliminary data.</text>
</comment>
<evidence type="ECO:0000259" key="9">
    <source>
        <dbReference type="PROSITE" id="PS50110"/>
    </source>
</evidence>
<proteinExistence type="predicted"/>
<dbReference type="SMART" id="SM00387">
    <property type="entry name" value="HATPase_c"/>
    <property type="match status" value="1"/>
</dbReference>
<evidence type="ECO:0000256" key="1">
    <source>
        <dbReference type="ARBA" id="ARBA00000085"/>
    </source>
</evidence>
<keyword evidence="4" id="KW-0808">Transferase</keyword>
<dbReference type="CDD" id="cd00082">
    <property type="entry name" value="HisKA"/>
    <property type="match status" value="1"/>
</dbReference>
<dbReference type="SUPFAM" id="SSF55874">
    <property type="entry name" value="ATPase domain of HSP90 chaperone/DNA topoisomerase II/histidine kinase"/>
    <property type="match status" value="1"/>
</dbReference>
<dbReference type="RefSeq" id="WP_193994224.1">
    <property type="nucleotide sequence ID" value="NZ_JADEXP010000154.1"/>
</dbReference>
<evidence type="ECO:0000313" key="10">
    <source>
        <dbReference type="EMBL" id="MBE9068276.1"/>
    </source>
</evidence>
<dbReference type="InterPro" id="IPR036097">
    <property type="entry name" value="HisK_dim/P_sf"/>
</dbReference>
<dbReference type="InterPro" id="IPR004358">
    <property type="entry name" value="Sig_transdc_His_kin-like_C"/>
</dbReference>
<evidence type="ECO:0000256" key="3">
    <source>
        <dbReference type="ARBA" id="ARBA00022553"/>
    </source>
</evidence>
<feature type="modified residue" description="4-aspartylphosphate" evidence="6">
    <location>
        <position position="59"/>
    </location>
</feature>
<dbReference type="InterPro" id="IPR003661">
    <property type="entry name" value="HisK_dim/P_dom"/>
</dbReference>
<dbReference type="InterPro" id="IPR005467">
    <property type="entry name" value="His_kinase_dom"/>
</dbReference>
<dbReference type="Gene3D" id="3.30.565.10">
    <property type="entry name" value="Histidine kinase-like ATPase, C-terminal domain"/>
    <property type="match status" value="1"/>
</dbReference>
<evidence type="ECO:0000256" key="2">
    <source>
        <dbReference type="ARBA" id="ARBA00012438"/>
    </source>
</evidence>
<evidence type="ECO:0000256" key="4">
    <source>
        <dbReference type="ARBA" id="ARBA00022777"/>
    </source>
</evidence>
<dbReference type="EC" id="2.7.13.3" evidence="2"/>
<dbReference type="Gene3D" id="1.10.287.130">
    <property type="match status" value="1"/>
</dbReference>
<feature type="coiled-coil region" evidence="7">
    <location>
        <begin position="142"/>
        <end position="169"/>
    </location>
</feature>
<dbReference type="Pfam" id="PF00072">
    <property type="entry name" value="Response_reg"/>
    <property type="match status" value="1"/>
</dbReference>
<dbReference type="EMBL" id="JADEXP010000154">
    <property type="protein sequence ID" value="MBE9068276.1"/>
    <property type="molecule type" value="Genomic_DNA"/>
</dbReference>
<keyword evidence="3 6" id="KW-0597">Phosphoprotein</keyword>
<keyword evidence="11" id="KW-1185">Reference proteome</keyword>
<dbReference type="PANTHER" id="PTHR43547">
    <property type="entry name" value="TWO-COMPONENT HISTIDINE KINASE"/>
    <property type="match status" value="1"/>
</dbReference>
<dbReference type="InterPro" id="IPR011006">
    <property type="entry name" value="CheY-like_superfamily"/>
</dbReference>
<evidence type="ECO:0000256" key="7">
    <source>
        <dbReference type="SAM" id="Coils"/>
    </source>
</evidence>
<evidence type="ECO:0000256" key="5">
    <source>
        <dbReference type="ARBA" id="ARBA00023012"/>
    </source>
</evidence>
<accession>A0A928ZVM0</accession>
<evidence type="ECO:0000313" key="11">
    <source>
        <dbReference type="Proteomes" id="UP000615026"/>
    </source>
</evidence>
<dbReference type="PANTHER" id="PTHR43547:SF2">
    <property type="entry name" value="HYBRID SIGNAL TRANSDUCTION HISTIDINE KINASE C"/>
    <property type="match status" value="1"/>
</dbReference>
<reference evidence="10" key="1">
    <citation type="submission" date="2020-10" db="EMBL/GenBank/DDBJ databases">
        <authorList>
            <person name="Castelo-Branco R."/>
            <person name="Eusebio N."/>
            <person name="Adriana R."/>
            <person name="Vieira A."/>
            <person name="Brugerolle De Fraissinette N."/>
            <person name="Rezende De Castro R."/>
            <person name="Schneider M.P."/>
            <person name="Vasconcelos V."/>
            <person name="Leao P.N."/>
        </authorList>
    </citation>
    <scope>NUCLEOTIDE SEQUENCE</scope>
    <source>
        <strain evidence="10">LEGE 11479</strain>
    </source>
</reference>
<dbReference type="SUPFAM" id="SSF52172">
    <property type="entry name" value="CheY-like"/>
    <property type="match status" value="1"/>
</dbReference>
<dbReference type="PROSITE" id="PS50110">
    <property type="entry name" value="RESPONSE_REGULATORY"/>
    <property type="match status" value="1"/>
</dbReference>
<organism evidence="10 11">
    <name type="scientific">Leptolyngbya cf. ectocarpi LEGE 11479</name>
    <dbReference type="NCBI Taxonomy" id="1828722"/>
    <lineage>
        <taxon>Bacteria</taxon>
        <taxon>Bacillati</taxon>
        <taxon>Cyanobacteriota</taxon>
        <taxon>Cyanophyceae</taxon>
        <taxon>Leptolyngbyales</taxon>
        <taxon>Leptolyngbyaceae</taxon>
        <taxon>Leptolyngbya group</taxon>
        <taxon>Leptolyngbya</taxon>
    </lineage>
</organism>
<dbReference type="PROSITE" id="PS50109">
    <property type="entry name" value="HIS_KIN"/>
    <property type="match status" value="1"/>
</dbReference>
<evidence type="ECO:0000259" key="8">
    <source>
        <dbReference type="PROSITE" id="PS50109"/>
    </source>
</evidence>
<keyword evidence="5" id="KW-0902">Two-component regulatory system</keyword>